<keyword evidence="1" id="KW-0175">Coiled coil</keyword>
<protein>
    <recommendedName>
        <fullName evidence="3">STAS domain-containing protein</fullName>
    </recommendedName>
</protein>
<keyword evidence="5" id="KW-1185">Reference proteome</keyword>
<dbReference type="InterPro" id="IPR051932">
    <property type="entry name" value="Bact_StressResp_Reg"/>
</dbReference>
<dbReference type="CDD" id="cd07041">
    <property type="entry name" value="STAS_RsbR_RsbS_like"/>
    <property type="match status" value="1"/>
</dbReference>
<dbReference type="EMBL" id="BAABRU010000023">
    <property type="protein sequence ID" value="GAA5530767.1"/>
    <property type="molecule type" value="Genomic_DNA"/>
</dbReference>
<dbReference type="Gene3D" id="3.30.750.24">
    <property type="entry name" value="STAS domain"/>
    <property type="match status" value="1"/>
</dbReference>
<dbReference type="InterPro" id="IPR002645">
    <property type="entry name" value="STAS_dom"/>
</dbReference>
<comment type="caution">
    <text evidence="4">The sequence shown here is derived from an EMBL/GenBank/DDBJ whole genome shotgun (WGS) entry which is preliminary data.</text>
</comment>
<evidence type="ECO:0000313" key="4">
    <source>
        <dbReference type="EMBL" id="GAA5530767.1"/>
    </source>
</evidence>
<dbReference type="PANTHER" id="PTHR33745">
    <property type="entry name" value="RSBT ANTAGONIST PROTEIN RSBS-RELATED"/>
    <property type="match status" value="1"/>
</dbReference>
<evidence type="ECO:0000313" key="5">
    <source>
        <dbReference type="Proteomes" id="UP001428290"/>
    </source>
</evidence>
<dbReference type="InterPro" id="IPR036513">
    <property type="entry name" value="STAS_dom_sf"/>
</dbReference>
<evidence type="ECO:0000259" key="3">
    <source>
        <dbReference type="PROSITE" id="PS50801"/>
    </source>
</evidence>
<dbReference type="PANTHER" id="PTHR33745:SF1">
    <property type="entry name" value="RSBT ANTAGONIST PROTEIN RSBS"/>
    <property type="match status" value="1"/>
</dbReference>
<dbReference type="PROSITE" id="PS50801">
    <property type="entry name" value="STAS"/>
    <property type="match status" value="1"/>
</dbReference>
<accession>A0ABP9X5U5</accession>
<feature type="coiled-coil region" evidence="1">
    <location>
        <begin position="74"/>
        <end position="101"/>
    </location>
</feature>
<name>A0ABP9X5U5_9CHLR</name>
<dbReference type="Pfam" id="PF01740">
    <property type="entry name" value="STAS"/>
    <property type="match status" value="1"/>
</dbReference>
<gene>
    <name evidence="4" type="ORF">Hgul01_04590</name>
</gene>
<dbReference type="Proteomes" id="UP001428290">
    <property type="component" value="Unassembled WGS sequence"/>
</dbReference>
<dbReference type="RefSeq" id="WP_012192292.1">
    <property type="nucleotide sequence ID" value="NZ_BAABRU010000023.1"/>
</dbReference>
<organism evidence="4 5">
    <name type="scientific">Herpetosiphon gulosus</name>
    <dbReference type="NCBI Taxonomy" id="1973496"/>
    <lineage>
        <taxon>Bacteria</taxon>
        <taxon>Bacillati</taxon>
        <taxon>Chloroflexota</taxon>
        <taxon>Chloroflexia</taxon>
        <taxon>Herpetosiphonales</taxon>
        <taxon>Herpetosiphonaceae</taxon>
        <taxon>Herpetosiphon</taxon>
    </lineage>
</organism>
<reference evidence="4 5" key="1">
    <citation type="submission" date="2024-02" db="EMBL/GenBank/DDBJ databases">
        <title>Herpetosiphon gulosus NBRC 112829.</title>
        <authorList>
            <person name="Ichikawa N."/>
            <person name="Katano-Makiyama Y."/>
            <person name="Hidaka K."/>
        </authorList>
    </citation>
    <scope>NUCLEOTIDE SEQUENCE [LARGE SCALE GENOMIC DNA]</scope>
    <source>
        <strain evidence="4 5">NBRC 112829</strain>
    </source>
</reference>
<evidence type="ECO:0000256" key="1">
    <source>
        <dbReference type="SAM" id="Coils"/>
    </source>
</evidence>
<evidence type="ECO:0000256" key="2">
    <source>
        <dbReference type="SAM" id="MobiDB-lite"/>
    </source>
</evidence>
<sequence length="231" mass="25521">MDQPERPEQPTPPASTNQSRLSREDRALIRTIGSTLRKVIQGEAAEHLVLDRRDELGILANMVNRVSKELALSREQDQKHLAELEARLAELKAARETEERLLYTIDEISTPILNIFTNVVLMPLIGAIDSNRAQRMIALLLEHVVRTRASVVILDITAVSLIDTQVANVLIRAAQSCNLLGAGVILCGMTPDVAQVVVSLGIDLSIFQTTSDLQEALSTALRTLKYRIQPM</sequence>
<feature type="region of interest" description="Disordered" evidence="2">
    <location>
        <begin position="1"/>
        <end position="23"/>
    </location>
</feature>
<dbReference type="SUPFAM" id="SSF52091">
    <property type="entry name" value="SpoIIaa-like"/>
    <property type="match status" value="1"/>
</dbReference>
<feature type="domain" description="STAS" evidence="3">
    <location>
        <begin position="109"/>
        <end position="220"/>
    </location>
</feature>
<proteinExistence type="predicted"/>